<evidence type="ECO:0000313" key="2">
    <source>
        <dbReference type="Proteomes" id="UP001500879"/>
    </source>
</evidence>
<dbReference type="InterPro" id="IPR021373">
    <property type="entry name" value="DUF2993"/>
</dbReference>
<sequence length="234" mass="24584">MRAIRTLLIVAVVLAGLFLAADRAAVWYAENQVAEKIRDSQNMSGTPDVSIKGFPFLTQVAGKKLDEVEVSLDGGVTAGTGDRSVQVTDFDTTLHGVQIDSSFTSAVADRVTGTAHISYADLSKRAGMGITTGYGGKDASGKGLVKVTGSLPLPMGQVQRSVLSTVSLVDGTTVRVHAEKVPDDFPGLEGLIRQKTDFDRQITGLPRGVKLTKVNPTADGIDIELGGTDVRLTG</sequence>
<keyword evidence="2" id="KW-1185">Reference proteome</keyword>
<gene>
    <name evidence="1" type="ORF">GCM10010357_39190</name>
</gene>
<organism evidence="1 2">
    <name type="scientific">Streptomyces luteireticuli</name>
    <dbReference type="NCBI Taxonomy" id="173858"/>
    <lineage>
        <taxon>Bacteria</taxon>
        <taxon>Bacillati</taxon>
        <taxon>Actinomycetota</taxon>
        <taxon>Actinomycetes</taxon>
        <taxon>Kitasatosporales</taxon>
        <taxon>Streptomycetaceae</taxon>
        <taxon>Streptomyces</taxon>
    </lineage>
</organism>
<protein>
    <submittedName>
        <fullName evidence="1">DUF2993 domain-containing protein</fullName>
    </submittedName>
</protein>
<accession>A0ABP3IPG6</accession>
<dbReference type="Proteomes" id="UP001500879">
    <property type="component" value="Unassembled WGS sequence"/>
</dbReference>
<dbReference type="RefSeq" id="WP_344026078.1">
    <property type="nucleotide sequence ID" value="NZ_BAAABX010000044.1"/>
</dbReference>
<proteinExistence type="predicted"/>
<dbReference type="EMBL" id="BAAABX010000044">
    <property type="protein sequence ID" value="GAA0414151.1"/>
    <property type="molecule type" value="Genomic_DNA"/>
</dbReference>
<dbReference type="Pfam" id="PF11209">
    <property type="entry name" value="LmeA"/>
    <property type="match status" value="1"/>
</dbReference>
<name>A0ABP3IPG6_9ACTN</name>
<comment type="caution">
    <text evidence="1">The sequence shown here is derived from an EMBL/GenBank/DDBJ whole genome shotgun (WGS) entry which is preliminary data.</text>
</comment>
<reference evidence="2" key="1">
    <citation type="journal article" date="2019" name="Int. J. Syst. Evol. Microbiol.">
        <title>The Global Catalogue of Microorganisms (GCM) 10K type strain sequencing project: providing services to taxonomists for standard genome sequencing and annotation.</title>
        <authorList>
            <consortium name="The Broad Institute Genomics Platform"/>
            <consortium name="The Broad Institute Genome Sequencing Center for Infectious Disease"/>
            <person name="Wu L."/>
            <person name="Ma J."/>
        </authorList>
    </citation>
    <scope>NUCLEOTIDE SEQUENCE [LARGE SCALE GENOMIC DNA]</scope>
    <source>
        <strain evidence="2">JCM 4788</strain>
    </source>
</reference>
<evidence type="ECO:0000313" key="1">
    <source>
        <dbReference type="EMBL" id="GAA0414151.1"/>
    </source>
</evidence>